<comment type="caution">
    <text evidence="25">The sequence shown here is derived from an EMBL/GenBank/DDBJ whole genome shotgun (WGS) entry which is preliminary data.</text>
</comment>
<dbReference type="GO" id="GO:0006631">
    <property type="term" value="P:fatty acid metabolic process"/>
    <property type="evidence" value="ECO:0007669"/>
    <property type="project" value="UniProtKB-KW"/>
</dbReference>
<evidence type="ECO:0000256" key="20">
    <source>
        <dbReference type="ARBA" id="ARBA00047734"/>
    </source>
</evidence>
<evidence type="ECO:0000256" key="4">
    <source>
        <dbReference type="ARBA" id="ARBA00022475"/>
    </source>
</evidence>
<comment type="catalytic activity">
    <reaction evidence="19">
        <text>octanoyl-CoA + H2O = octanoate + CoA + H(+)</text>
        <dbReference type="Rhea" id="RHEA:30143"/>
        <dbReference type="ChEBI" id="CHEBI:15377"/>
        <dbReference type="ChEBI" id="CHEBI:15378"/>
        <dbReference type="ChEBI" id="CHEBI:25646"/>
        <dbReference type="ChEBI" id="CHEBI:57287"/>
        <dbReference type="ChEBI" id="CHEBI:57386"/>
    </reaction>
    <physiologicalReaction direction="left-to-right" evidence="19">
        <dbReference type="Rhea" id="RHEA:30144"/>
    </physiologicalReaction>
</comment>
<dbReference type="AlphaFoldDB" id="A0A848DES4"/>
<evidence type="ECO:0000256" key="17">
    <source>
        <dbReference type="ARBA" id="ARBA00040123"/>
    </source>
</evidence>
<keyword evidence="9" id="KW-0809">Transit peptide</keyword>
<evidence type="ECO:0000256" key="16">
    <source>
        <dbReference type="ARBA" id="ARBA00038848"/>
    </source>
</evidence>
<evidence type="ECO:0000256" key="3">
    <source>
        <dbReference type="ARBA" id="ARBA00004632"/>
    </source>
</evidence>
<proteinExistence type="inferred from homology"/>
<gene>
    <name evidence="25" type="ORF">HF519_05485</name>
</gene>
<comment type="catalytic activity">
    <reaction evidence="13">
        <text>(5Z,8Z,11Z,14Z)-eicosatetraenoyl-CoA + H2O = (5Z,8Z,11Z,14Z)-eicosatetraenoate + CoA + H(+)</text>
        <dbReference type="Rhea" id="RHEA:40151"/>
        <dbReference type="ChEBI" id="CHEBI:15377"/>
        <dbReference type="ChEBI" id="CHEBI:15378"/>
        <dbReference type="ChEBI" id="CHEBI:32395"/>
        <dbReference type="ChEBI" id="CHEBI:57287"/>
        <dbReference type="ChEBI" id="CHEBI:57368"/>
    </reaction>
    <physiologicalReaction direction="left-to-right" evidence="13">
        <dbReference type="Rhea" id="RHEA:40152"/>
    </physiologicalReaction>
</comment>
<evidence type="ECO:0000256" key="12">
    <source>
        <dbReference type="ARBA" id="ARBA00023273"/>
    </source>
</evidence>
<evidence type="ECO:0000256" key="21">
    <source>
        <dbReference type="ARBA" id="ARBA00047969"/>
    </source>
</evidence>
<evidence type="ECO:0000313" key="25">
    <source>
        <dbReference type="EMBL" id="NMH91051.1"/>
    </source>
</evidence>
<comment type="similarity">
    <text evidence="15">Belongs to the THEM4/THEM5 thioesterase family.</text>
</comment>
<evidence type="ECO:0000256" key="22">
    <source>
        <dbReference type="ARBA" id="ARBA00048074"/>
    </source>
</evidence>
<reference evidence="25 26" key="1">
    <citation type="submission" date="2020-04" db="EMBL/GenBank/DDBJ databases">
        <authorList>
            <person name="Klaysubun C."/>
            <person name="Duangmal K."/>
            <person name="Lipun K."/>
        </authorList>
    </citation>
    <scope>NUCLEOTIDE SEQUENCE [LARGE SCALE GENOMIC DNA]</scope>
    <source>
        <strain evidence="25 26">DSM 45300</strain>
    </source>
</reference>
<dbReference type="EC" id="3.1.2.2" evidence="16"/>
<keyword evidence="7" id="KW-0378">Hydrolase</keyword>
<dbReference type="Gene3D" id="3.10.129.10">
    <property type="entry name" value="Hotdog Thioesterase"/>
    <property type="match status" value="1"/>
</dbReference>
<keyword evidence="6" id="KW-0053">Apoptosis</keyword>
<evidence type="ECO:0000256" key="9">
    <source>
        <dbReference type="ARBA" id="ARBA00022946"/>
    </source>
</evidence>
<comment type="catalytic activity">
    <reaction evidence="21">
        <text>decanoyl-CoA + H2O = decanoate + CoA + H(+)</text>
        <dbReference type="Rhea" id="RHEA:40059"/>
        <dbReference type="ChEBI" id="CHEBI:15377"/>
        <dbReference type="ChEBI" id="CHEBI:15378"/>
        <dbReference type="ChEBI" id="CHEBI:27689"/>
        <dbReference type="ChEBI" id="CHEBI:57287"/>
        <dbReference type="ChEBI" id="CHEBI:61430"/>
    </reaction>
    <physiologicalReaction direction="left-to-right" evidence="21">
        <dbReference type="Rhea" id="RHEA:40060"/>
    </physiologicalReaction>
</comment>
<evidence type="ECO:0000256" key="6">
    <source>
        <dbReference type="ARBA" id="ARBA00022703"/>
    </source>
</evidence>
<dbReference type="GO" id="GO:0005737">
    <property type="term" value="C:cytoplasm"/>
    <property type="evidence" value="ECO:0007669"/>
    <property type="project" value="UniProtKB-SubCell"/>
</dbReference>
<keyword evidence="8" id="KW-0276">Fatty acid metabolism</keyword>
<dbReference type="Proteomes" id="UP000586918">
    <property type="component" value="Unassembled WGS sequence"/>
</dbReference>
<dbReference type="SUPFAM" id="SSF54637">
    <property type="entry name" value="Thioesterase/thiol ester dehydrase-isomerase"/>
    <property type="match status" value="1"/>
</dbReference>
<dbReference type="GO" id="GO:0016787">
    <property type="term" value="F:hydrolase activity"/>
    <property type="evidence" value="ECO:0007669"/>
    <property type="project" value="UniProtKB-KW"/>
</dbReference>
<dbReference type="GO" id="GO:0016020">
    <property type="term" value="C:membrane"/>
    <property type="evidence" value="ECO:0007669"/>
    <property type="project" value="UniProtKB-SubCell"/>
</dbReference>
<evidence type="ECO:0000259" key="24">
    <source>
        <dbReference type="Pfam" id="PF03061"/>
    </source>
</evidence>
<dbReference type="InterPro" id="IPR029069">
    <property type="entry name" value="HotDog_dom_sf"/>
</dbReference>
<comment type="catalytic activity">
    <reaction evidence="14">
        <text>(9Z)-octadecenoyl-CoA + H2O = (9Z)-octadecenoate + CoA + H(+)</text>
        <dbReference type="Rhea" id="RHEA:40139"/>
        <dbReference type="ChEBI" id="CHEBI:15377"/>
        <dbReference type="ChEBI" id="CHEBI:15378"/>
        <dbReference type="ChEBI" id="CHEBI:30823"/>
        <dbReference type="ChEBI" id="CHEBI:57287"/>
        <dbReference type="ChEBI" id="CHEBI:57387"/>
    </reaction>
    <physiologicalReaction direction="left-to-right" evidence="14">
        <dbReference type="Rhea" id="RHEA:40140"/>
    </physiologicalReaction>
</comment>
<keyword evidence="5" id="KW-0963">Cytoplasm</keyword>
<dbReference type="EMBL" id="JAAXKZ010000012">
    <property type="protein sequence ID" value="NMH91051.1"/>
    <property type="molecule type" value="Genomic_DNA"/>
</dbReference>
<evidence type="ECO:0000256" key="19">
    <source>
        <dbReference type="ARBA" id="ARBA00047588"/>
    </source>
</evidence>
<sequence>MTGPEQVPLPSHSPHCLGCGPDNPAGIHLEVVRAGDAVVTDVTFDERHIGAPGLTHGGAVAAACDDLFGFVLYVVGEPAVTRSLQVDYLAPVPLHQTHRITARLDSRDGRKLHMIAEGAAPDGPIRFTARATFVVVQLAHFERYGAMALHPGLSAIGNPTSPTRRPETTHG</sequence>
<dbReference type="PANTHER" id="PTHR12418">
    <property type="entry name" value="ACYL-COENZYME A THIOESTERASE THEM4"/>
    <property type="match status" value="1"/>
</dbReference>
<evidence type="ECO:0000256" key="13">
    <source>
        <dbReference type="ARBA" id="ARBA00035852"/>
    </source>
</evidence>
<dbReference type="InterPro" id="IPR052365">
    <property type="entry name" value="THEM4/THEM5_acyl-CoA_thioest"/>
</dbReference>
<evidence type="ECO:0000256" key="15">
    <source>
        <dbReference type="ARBA" id="ARBA00038456"/>
    </source>
</evidence>
<feature type="domain" description="Thioesterase" evidence="24">
    <location>
        <begin position="53"/>
        <end position="110"/>
    </location>
</feature>
<evidence type="ECO:0000256" key="23">
    <source>
        <dbReference type="ARBA" id="ARBA00048180"/>
    </source>
</evidence>
<dbReference type="PANTHER" id="PTHR12418:SF19">
    <property type="entry name" value="ACYL-COENZYME A THIOESTERASE THEM4"/>
    <property type="match status" value="1"/>
</dbReference>
<evidence type="ECO:0000256" key="5">
    <source>
        <dbReference type="ARBA" id="ARBA00022490"/>
    </source>
</evidence>
<organism evidence="25 26">
    <name type="scientific">Pseudonocardia bannensis</name>
    <dbReference type="NCBI Taxonomy" id="630973"/>
    <lineage>
        <taxon>Bacteria</taxon>
        <taxon>Bacillati</taxon>
        <taxon>Actinomycetota</taxon>
        <taxon>Actinomycetes</taxon>
        <taxon>Pseudonocardiales</taxon>
        <taxon>Pseudonocardiaceae</taxon>
        <taxon>Pseudonocardia</taxon>
    </lineage>
</organism>
<comment type="catalytic activity">
    <reaction evidence="20">
        <text>hexadecanoyl-CoA + H2O = hexadecanoate + CoA + H(+)</text>
        <dbReference type="Rhea" id="RHEA:16645"/>
        <dbReference type="ChEBI" id="CHEBI:7896"/>
        <dbReference type="ChEBI" id="CHEBI:15377"/>
        <dbReference type="ChEBI" id="CHEBI:15378"/>
        <dbReference type="ChEBI" id="CHEBI:57287"/>
        <dbReference type="ChEBI" id="CHEBI:57379"/>
        <dbReference type="EC" id="3.1.2.2"/>
    </reaction>
    <physiologicalReaction direction="left-to-right" evidence="20">
        <dbReference type="Rhea" id="RHEA:16646"/>
    </physiologicalReaction>
</comment>
<protein>
    <recommendedName>
        <fullName evidence="17">Acyl-coenzyme A thioesterase THEM4</fullName>
        <ecNumber evidence="16">3.1.2.2</ecNumber>
    </recommendedName>
    <alternativeName>
        <fullName evidence="18">Thioesterase superfamily member 4</fullName>
    </alternativeName>
</protein>
<dbReference type="InterPro" id="IPR006683">
    <property type="entry name" value="Thioestr_dom"/>
</dbReference>
<evidence type="ECO:0000256" key="2">
    <source>
        <dbReference type="ARBA" id="ARBA00004496"/>
    </source>
</evidence>
<evidence type="ECO:0000256" key="10">
    <source>
        <dbReference type="ARBA" id="ARBA00023098"/>
    </source>
</evidence>
<evidence type="ECO:0000256" key="14">
    <source>
        <dbReference type="ARBA" id="ARBA00037002"/>
    </source>
</evidence>
<name>A0A848DES4_9PSEU</name>
<accession>A0A848DES4</accession>
<evidence type="ECO:0000256" key="18">
    <source>
        <dbReference type="ARBA" id="ARBA00043210"/>
    </source>
</evidence>
<evidence type="ECO:0000256" key="11">
    <source>
        <dbReference type="ARBA" id="ARBA00023136"/>
    </source>
</evidence>
<evidence type="ECO:0000313" key="26">
    <source>
        <dbReference type="Proteomes" id="UP000586918"/>
    </source>
</evidence>
<keyword evidence="11" id="KW-0472">Membrane</keyword>
<comment type="catalytic activity">
    <reaction evidence="22">
        <text>dodecanoyl-CoA + H2O = dodecanoate + CoA + H(+)</text>
        <dbReference type="Rhea" id="RHEA:30135"/>
        <dbReference type="ChEBI" id="CHEBI:15377"/>
        <dbReference type="ChEBI" id="CHEBI:15378"/>
        <dbReference type="ChEBI" id="CHEBI:18262"/>
        <dbReference type="ChEBI" id="CHEBI:57287"/>
        <dbReference type="ChEBI" id="CHEBI:57375"/>
    </reaction>
    <physiologicalReaction direction="left-to-right" evidence="22">
        <dbReference type="Rhea" id="RHEA:30136"/>
    </physiologicalReaction>
</comment>
<keyword evidence="4" id="KW-1003">Cell membrane</keyword>
<dbReference type="Pfam" id="PF03061">
    <property type="entry name" value="4HBT"/>
    <property type="match status" value="1"/>
</dbReference>
<evidence type="ECO:0000256" key="1">
    <source>
        <dbReference type="ARBA" id="ARBA00004170"/>
    </source>
</evidence>
<comment type="catalytic activity">
    <reaction evidence="23">
        <text>tetradecanoyl-CoA + H2O = tetradecanoate + CoA + H(+)</text>
        <dbReference type="Rhea" id="RHEA:40119"/>
        <dbReference type="ChEBI" id="CHEBI:15377"/>
        <dbReference type="ChEBI" id="CHEBI:15378"/>
        <dbReference type="ChEBI" id="CHEBI:30807"/>
        <dbReference type="ChEBI" id="CHEBI:57287"/>
        <dbReference type="ChEBI" id="CHEBI:57385"/>
    </reaction>
    <physiologicalReaction direction="left-to-right" evidence="23">
        <dbReference type="Rhea" id="RHEA:40120"/>
    </physiologicalReaction>
</comment>
<keyword evidence="26" id="KW-1185">Reference proteome</keyword>
<comment type="subcellular location">
    <subcellularLocation>
        <location evidence="3">Cell projection</location>
        <location evidence="3">Ruffle membrane</location>
    </subcellularLocation>
    <subcellularLocation>
        <location evidence="2">Cytoplasm</location>
    </subcellularLocation>
    <subcellularLocation>
        <location evidence="1">Membrane</location>
        <topology evidence="1">Peripheral membrane protein</topology>
    </subcellularLocation>
</comment>
<evidence type="ECO:0000256" key="8">
    <source>
        <dbReference type="ARBA" id="ARBA00022832"/>
    </source>
</evidence>
<dbReference type="CDD" id="cd03443">
    <property type="entry name" value="PaaI_thioesterase"/>
    <property type="match status" value="1"/>
</dbReference>
<keyword evidence="12" id="KW-0966">Cell projection</keyword>
<keyword evidence="10" id="KW-0443">Lipid metabolism</keyword>
<evidence type="ECO:0000256" key="7">
    <source>
        <dbReference type="ARBA" id="ARBA00022801"/>
    </source>
</evidence>